<evidence type="ECO:0000313" key="1">
    <source>
        <dbReference type="EMBL" id="KFM83703.1"/>
    </source>
</evidence>
<dbReference type="AlphaFoldDB" id="A0A090XFM0"/>
<evidence type="ECO:0000313" key="4">
    <source>
        <dbReference type="Proteomes" id="UP000442469"/>
    </source>
</evidence>
<reference evidence="2 4" key="2">
    <citation type="submission" date="2019-11" db="EMBL/GenBank/DDBJ databases">
        <title>Draft genome sequences of five Paenibacillus species of dairy origin.</title>
        <authorList>
            <person name="Olajide A.M."/>
            <person name="Chen S."/>
            <person name="Lapointe G."/>
        </authorList>
    </citation>
    <scope>NUCLEOTIDE SEQUENCE [LARGE SCALE GENOMIC DNA]</scope>
    <source>
        <strain evidence="2 4">3CT49</strain>
    </source>
</reference>
<dbReference type="EMBL" id="WNZZ01000004">
    <property type="protein sequence ID" value="MUG22479.1"/>
    <property type="molecule type" value="Genomic_DNA"/>
</dbReference>
<reference evidence="1 3" key="1">
    <citation type="submission" date="2014-04" db="EMBL/GenBank/DDBJ databases">
        <authorList>
            <person name="Bishop-Lilly K.A."/>
            <person name="Broomall S.M."/>
            <person name="Chain P.S."/>
            <person name="Chertkov O."/>
            <person name="Coyne S.R."/>
            <person name="Daligault H.E."/>
            <person name="Davenport K.W."/>
            <person name="Erkkila T."/>
            <person name="Frey K.G."/>
            <person name="Gibbons H.S."/>
            <person name="Gu W."/>
            <person name="Jaissle J."/>
            <person name="Johnson S.L."/>
            <person name="Koroleva G.I."/>
            <person name="Ladner J.T."/>
            <person name="Lo C.-C."/>
            <person name="Minogue T.D."/>
            <person name="Munk C."/>
            <person name="Palacios G.F."/>
            <person name="Redden C.L."/>
            <person name="Rosenzweig C.N."/>
            <person name="Scholz M.B."/>
            <person name="Teshima H."/>
            <person name="Xu Y."/>
        </authorList>
    </citation>
    <scope>NUCLEOTIDE SEQUENCE [LARGE SCALE GENOMIC DNA]</scope>
    <source>
        <strain evidence="1 3">8244</strain>
    </source>
</reference>
<dbReference type="PATRIC" id="fig|44252.3.peg.6676"/>
<protein>
    <submittedName>
        <fullName evidence="1">Uncharacterized protein</fullName>
    </submittedName>
</protein>
<dbReference type="OrthoDB" id="2086173at2"/>
<name>A0A090XFM0_PAEMA</name>
<gene>
    <name evidence="1" type="ORF">DJ90_5220</name>
    <name evidence="2" type="ORF">GNQ08_08635</name>
</gene>
<comment type="caution">
    <text evidence="1">The sequence shown here is derived from an EMBL/GenBank/DDBJ whole genome shotgun (WGS) entry which is preliminary data.</text>
</comment>
<dbReference type="EMBL" id="JMQA01000064">
    <property type="protein sequence ID" value="KFM83703.1"/>
    <property type="molecule type" value="Genomic_DNA"/>
</dbReference>
<proteinExistence type="predicted"/>
<evidence type="ECO:0000313" key="3">
    <source>
        <dbReference type="Proteomes" id="UP000029278"/>
    </source>
</evidence>
<dbReference type="Proteomes" id="UP000442469">
    <property type="component" value="Unassembled WGS sequence"/>
</dbReference>
<dbReference type="RefSeq" id="WP_036626775.1">
    <property type="nucleotide sequence ID" value="NZ_BGML01000015.1"/>
</dbReference>
<keyword evidence="3" id="KW-1185">Reference proteome</keyword>
<dbReference type="STRING" id="44252.DJ90_5220"/>
<dbReference type="GeneID" id="77010004"/>
<dbReference type="Proteomes" id="UP000029278">
    <property type="component" value="Unassembled WGS sequence"/>
</dbReference>
<accession>A0A090XFM0</accession>
<sequence length="167" mass="18833">MKNIAIGVLVVILASVLLEPLVELLNLGRENIILGTALSNSARSARDRSLEYEFQRNLDAKVNEDKFAEYFSDAFEAAMNVTRKNPGASNTELEFRSNDGKYNDFTVKLDFDEETDPKREQVVTKVTLEAVSDYKFKTKYLKLAAAAGEDVDYQLKEERVLVLTITN</sequence>
<organism evidence="1 3">
    <name type="scientific">Paenibacillus macerans</name>
    <name type="common">Bacillus macerans</name>
    <dbReference type="NCBI Taxonomy" id="44252"/>
    <lineage>
        <taxon>Bacteria</taxon>
        <taxon>Bacillati</taxon>
        <taxon>Bacillota</taxon>
        <taxon>Bacilli</taxon>
        <taxon>Bacillales</taxon>
        <taxon>Paenibacillaceae</taxon>
        <taxon>Paenibacillus</taxon>
    </lineage>
</organism>
<dbReference type="HOGENOM" id="CLU_135603_0_0_9"/>
<evidence type="ECO:0000313" key="2">
    <source>
        <dbReference type="EMBL" id="MUG22479.1"/>
    </source>
</evidence>